<feature type="compositionally biased region" description="Acidic residues" evidence="1">
    <location>
        <begin position="165"/>
        <end position="177"/>
    </location>
</feature>
<evidence type="ECO:0000256" key="1">
    <source>
        <dbReference type="SAM" id="MobiDB-lite"/>
    </source>
</evidence>
<dbReference type="GO" id="GO:0016887">
    <property type="term" value="F:ATP hydrolysis activity"/>
    <property type="evidence" value="ECO:0007669"/>
    <property type="project" value="InterPro"/>
</dbReference>
<reference evidence="3" key="1">
    <citation type="journal article" date="2023" name="Mol. Phylogenet. Evol.">
        <title>Genome-scale phylogeny and comparative genomics of the fungal order Sordariales.</title>
        <authorList>
            <person name="Hensen N."/>
            <person name="Bonometti L."/>
            <person name="Westerberg I."/>
            <person name="Brannstrom I.O."/>
            <person name="Guillou S."/>
            <person name="Cros-Aarteil S."/>
            <person name="Calhoun S."/>
            <person name="Haridas S."/>
            <person name="Kuo A."/>
            <person name="Mondo S."/>
            <person name="Pangilinan J."/>
            <person name="Riley R."/>
            <person name="LaButti K."/>
            <person name="Andreopoulos B."/>
            <person name="Lipzen A."/>
            <person name="Chen C."/>
            <person name="Yan M."/>
            <person name="Daum C."/>
            <person name="Ng V."/>
            <person name="Clum A."/>
            <person name="Steindorff A."/>
            <person name="Ohm R.A."/>
            <person name="Martin F."/>
            <person name="Silar P."/>
            <person name="Natvig D.O."/>
            <person name="Lalanne C."/>
            <person name="Gautier V."/>
            <person name="Ament-Velasquez S.L."/>
            <person name="Kruys A."/>
            <person name="Hutchinson M.I."/>
            <person name="Powell A.J."/>
            <person name="Barry K."/>
            <person name="Miller A.N."/>
            <person name="Grigoriev I.V."/>
            <person name="Debuchy R."/>
            <person name="Gladieux P."/>
            <person name="Hiltunen Thoren M."/>
            <person name="Johannesson H."/>
        </authorList>
    </citation>
    <scope>NUCLEOTIDE SEQUENCE</scope>
    <source>
        <strain evidence="3">SMH4131-1</strain>
    </source>
</reference>
<feature type="compositionally biased region" description="Polar residues" evidence="1">
    <location>
        <begin position="1034"/>
        <end position="1050"/>
    </location>
</feature>
<feature type="domain" description="AAA+ ATPase" evidence="2">
    <location>
        <begin position="770"/>
        <end position="895"/>
    </location>
</feature>
<feature type="compositionally biased region" description="Polar residues" evidence="1">
    <location>
        <begin position="340"/>
        <end position="360"/>
    </location>
</feature>
<dbReference type="SUPFAM" id="SSF52540">
    <property type="entry name" value="P-loop containing nucleoside triphosphate hydrolases"/>
    <property type="match status" value="1"/>
</dbReference>
<dbReference type="GO" id="GO:0005524">
    <property type="term" value="F:ATP binding"/>
    <property type="evidence" value="ECO:0007669"/>
    <property type="project" value="InterPro"/>
</dbReference>
<name>A0AAE0M520_9PEZI</name>
<feature type="compositionally biased region" description="Polar residues" evidence="1">
    <location>
        <begin position="1278"/>
        <end position="1288"/>
    </location>
</feature>
<feature type="region of interest" description="Disordered" evidence="1">
    <location>
        <begin position="1"/>
        <end position="108"/>
    </location>
</feature>
<accession>A0AAE0M520</accession>
<feature type="compositionally biased region" description="Polar residues" evidence="1">
    <location>
        <begin position="1179"/>
        <end position="1194"/>
    </location>
</feature>
<evidence type="ECO:0000259" key="2">
    <source>
        <dbReference type="SMART" id="SM00382"/>
    </source>
</evidence>
<feature type="compositionally biased region" description="Low complexity" evidence="1">
    <location>
        <begin position="1266"/>
        <end position="1277"/>
    </location>
</feature>
<dbReference type="PANTHER" id="PTHR46411:SF2">
    <property type="entry name" value="AAA+ ATPASE DOMAIN-CONTAINING PROTEIN"/>
    <property type="match status" value="1"/>
</dbReference>
<dbReference type="InterPro" id="IPR027417">
    <property type="entry name" value="P-loop_NTPase"/>
</dbReference>
<dbReference type="InterPro" id="IPR003593">
    <property type="entry name" value="AAA+_ATPase"/>
</dbReference>
<feature type="region of interest" description="Disordered" evidence="1">
    <location>
        <begin position="1025"/>
        <end position="1095"/>
    </location>
</feature>
<feature type="compositionally biased region" description="Polar residues" evidence="1">
    <location>
        <begin position="29"/>
        <end position="49"/>
    </location>
</feature>
<dbReference type="Pfam" id="PF00004">
    <property type="entry name" value="AAA"/>
    <property type="match status" value="1"/>
</dbReference>
<feature type="region of interest" description="Disordered" evidence="1">
    <location>
        <begin position="245"/>
        <end position="265"/>
    </location>
</feature>
<comment type="caution">
    <text evidence="3">The sequence shown here is derived from an EMBL/GenBank/DDBJ whole genome shotgun (WGS) entry which is preliminary data.</text>
</comment>
<feature type="compositionally biased region" description="Low complexity" evidence="1">
    <location>
        <begin position="1056"/>
        <end position="1068"/>
    </location>
</feature>
<reference evidence="3" key="2">
    <citation type="submission" date="2023-06" db="EMBL/GenBank/DDBJ databases">
        <authorList>
            <consortium name="Lawrence Berkeley National Laboratory"/>
            <person name="Haridas S."/>
            <person name="Hensen N."/>
            <person name="Bonometti L."/>
            <person name="Westerberg I."/>
            <person name="Brannstrom I.O."/>
            <person name="Guillou S."/>
            <person name="Cros-Aarteil S."/>
            <person name="Calhoun S."/>
            <person name="Kuo A."/>
            <person name="Mondo S."/>
            <person name="Pangilinan J."/>
            <person name="Riley R."/>
            <person name="Labutti K."/>
            <person name="Andreopoulos B."/>
            <person name="Lipzen A."/>
            <person name="Chen C."/>
            <person name="Yanf M."/>
            <person name="Daum C."/>
            <person name="Ng V."/>
            <person name="Clum A."/>
            <person name="Steindorff A."/>
            <person name="Ohm R."/>
            <person name="Martin F."/>
            <person name="Silar P."/>
            <person name="Natvig D."/>
            <person name="Lalanne C."/>
            <person name="Gautier V."/>
            <person name="Ament-Velasquez S.L."/>
            <person name="Kruys A."/>
            <person name="Hutchinson M.I."/>
            <person name="Powell A.J."/>
            <person name="Barry K."/>
            <person name="Miller A.N."/>
            <person name="Grigoriev I.V."/>
            <person name="Debuchy R."/>
            <person name="Gladieux P."/>
            <person name="Thoren M.H."/>
            <person name="Johannesson H."/>
        </authorList>
    </citation>
    <scope>NUCLEOTIDE SEQUENCE</scope>
    <source>
        <strain evidence="3">SMH4131-1</strain>
    </source>
</reference>
<feature type="region of interest" description="Disordered" evidence="1">
    <location>
        <begin position="165"/>
        <end position="187"/>
    </location>
</feature>
<proteinExistence type="predicted"/>
<evidence type="ECO:0000313" key="3">
    <source>
        <dbReference type="EMBL" id="KAK3319532.1"/>
    </source>
</evidence>
<dbReference type="CDD" id="cd19481">
    <property type="entry name" value="RecA-like_protease"/>
    <property type="match status" value="1"/>
</dbReference>
<protein>
    <recommendedName>
        <fullName evidence="2">AAA+ ATPase domain-containing protein</fullName>
    </recommendedName>
</protein>
<dbReference type="SMART" id="SM00382">
    <property type="entry name" value="AAA"/>
    <property type="match status" value="1"/>
</dbReference>
<organism evidence="3 4">
    <name type="scientific">Cercophora scortea</name>
    <dbReference type="NCBI Taxonomy" id="314031"/>
    <lineage>
        <taxon>Eukaryota</taxon>
        <taxon>Fungi</taxon>
        <taxon>Dikarya</taxon>
        <taxon>Ascomycota</taxon>
        <taxon>Pezizomycotina</taxon>
        <taxon>Sordariomycetes</taxon>
        <taxon>Sordariomycetidae</taxon>
        <taxon>Sordariales</taxon>
        <taxon>Lasiosphaeriaceae</taxon>
        <taxon>Cercophora</taxon>
    </lineage>
</organism>
<feature type="region of interest" description="Disordered" evidence="1">
    <location>
        <begin position="1234"/>
        <end position="1288"/>
    </location>
</feature>
<sequence length="1288" mass="143557">MLSIISASTSASTSQSQSVHGSGRDDSTEVTCYDSSPETSKVDLSSTTDKLPVADGDTQKLKPAPTDEAGAAVSTAASDIETEYDEAKGNAQDPEPEPYGYESDASGSSRDNYYLSNLGFTSYQQKLVIQKRARQHAEHILVTEDRLRSLQEQVDKLLRILPEEQPAEDLPAEDLPAEELPAEREKKPTPKVAIIPELRFLAWCEFNKENPRNQTWEEDFPKTRHVIDVLHGEPVLFHSQEHKLKKGHMMENDKSKSGHSESEADNLPMATIPERIRINSFPLMQVLKKVIGRRFRYERDPLVILRPYKPLLYHDGELREKLTALEEKWAVRSGKLAPVTTVNTNASTDPDNTSEPTNKTPENRTAAGQNAGAKDSGAVKAAVETTLEPDETQEAMEQLRCLVRFMDAIKPLVASIRAVPTQVSGVANTMKPETARVSFKDLWYLFEPGQEVLVRGDSTSGFQKLWRVVQATGGRSYLSLDSSSSDGSNAQKTRPLTLDCYYIDFDGRFFGPIYERFFIGAFEETKDVTTLDVFPAGFSPEYHDLITRLTARGQEFVKATKMSHKFFKGRTLARTPSGHRVKATDTDMPLHPEVVESAVIVDFDRTLQFNPGWSPDMISGWELAEGSDRETTESGLWCQKPKCFHGKTNKILPDFEWDAQRREDFVSHESIFSTNWSEENYMVSPNDFKLFPNRVFGFVLRTRKWACLPVDGLKDIDRNGKSFDALELSGHNKEIVVGLVDSHFRDKEAADNAEDGLEDRGFDLVRAKGKGLIILLHGAPGVGKTSTAECVADSNRRPLFPITCGDLGLKPLEVERSLDFNFQLAESWGCILLLDEADVFLAQRTHNDIERNALVSIFLRALEYYSGILFLTTNRVGSIDEAFRSRIHMSLLYPPLSELQTIKIWEGQLNRAEVSHPHLKMDKAEILNYMKILYKTQMGKRKAGWNGRQIQNAMKTAVALAEYDGMLSSGKSNTRVQPCLDTKWFHLVANASWEFDSYLEDALSMSQNDYSRIHSLRADNAHREKGSLSMPDIMNSSGSPVGTGPSFSSMGTGGFPQQHQQQSHMMPQRTSSIFGSLPSMTQDDSQQQQPPSSIFGQPYPVSIPEQTQLPNFQQAYQQQAQAQAQVPQLQQQAGYSNFFSAAGMPMGHPAGIPRPASLYGGAPTMAQNASPGQGLGQFQYPTQQHPFQTHNTSMQQPQQLQQQLQQQQPQQPFSQFLGAIGNSAGAMQYGIPQGQVQQGQGQPSPFSNPLQPAFQGYPPTQAGMAQQQQQQQQQQPQTTISADDGTTQ</sequence>
<feature type="compositionally biased region" description="Low complexity" evidence="1">
    <location>
        <begin position="1082"/>
        <end position="1093"/>
    </location>
</feature>
<keyword evidence="4" id="KW-1185">Reference proteome</keyword>
<feature type="compositionally biased region" description="Low complexity" evidence="1">
    <location>
        <begin position="1"/>
        <end position="18"/>
    </location>
</feature>
<dbReference type="Pfam" id="PF22942">
    <property type="entry name" value="DUF7025"/>
    <property type="match status" value="1"/>
</dbReference>
<dbReference type="EMBL" id="JAUEPO010000006">
    <property type="protein sequence ID" value="KAK3319532.1"/>
    <property type="molecule type" value="Genomic_DNA"/>
</dbReference>
<feature type="compositionally biased region" description="Low complexity" evidence="1">
    <location>
        <begin position="1195"/>
        <end position="1211"/>
    </location>
</feature>
<gene>
    <name evidence="3" type="ORF">B0T19DRAFT_487869</name>
</gene>
<dbReference type="InterPro" id="IPR003959">
    <property type="entry name" value="ATPase_AAA_core"/>
</dbReference>
<dbReference type="PANTHER" id="PTHR46411">
    <property type="entry name" value="FAMILY ATPASE, PUTATIVE-RELATED"/>
    <property type="match status" value="1"/>
</dbReference>
<dbReference type="Pfam" id="PF23232">
    <property type="entry name" value="AAA_lid_13"/>
    <property type="match status" value="1"/>
</dbReference>
<feature type="region of interest" description="Disordered" evidence="1">
    <location>
        <begin position="340"/>
        <end position="380"/>
    </location>
</feature>
<feature type="region of interest" description="Disordered" evidence="1">
    <location>
        <begin position="1170"/>
        <end position="1211"/>
    </location>
</feature>
<dbReference type="Proteomes" id="UP001286456">
    <property type="component" value="Unassembled WGS sequence"/>
</dbReference>
<feature type="compositionally biased region" description="Basic and acidic residues" evidence="1">
    <location>
        <begin position="248"/>
        <end position="262"/>
    </location>
</feature>
<feature type="compositionally biased region" description="Polar residues" evidence="1">
    <location>
        <begin position="1069"/>
        <end position="1081"/>
    </location>
</feature>
<dbReference type="Gene3D" id="3.40.50.300">
    <property type="entry name" value="P-loop containing nucleotide triphosphate hydrolases"/>
    <property type="match status" value="1"/>
</dbReference>
<dbReference type="InterPro" id="IPR056599">
    <property type="entry name" value="AAA_lid_fung"/>
</dbReference>
<dbReference type="InterPro" id="IPR054289">
    <property type="entry name" value="DUF7025"/>
</dbReference>
<evidence type="ECO:0000313" key="4">
    <source>
        <dbReference type="Proteomes" id="UP001286456"/>
    </source>
</evidence>